<dbReference type="EMBL" id="PCRF01000005">
    <property type="protein sequence ID" value="PIP16778.1"/>
    <property type="molecule type" value="Genomic_DNA"/>
</dbReference>
<proteinExistence type="predicted"/>
<evidence type="ECO:0008006" key="3">
    <source>
        <dbReference type="Google" id="ProtNLM"/>
    </source>
</evidence>
<name>A0A2G9YC30_9BACT</name>
<evidence type="ECO:0000313" key="1">
    <source>
        <dbReference type="EMBL" id="PIP16778.1"/>
    </source>
</evidence>
<accession>A0A2G9YC30</accession>
<protein>
    <recommendedName>
        <fullName evidence="3">RiboL-PSP-HEPN domain-containing protein</fullName>
    </recommendedName>
</protein>
<evidence type="ECO:0000313" key="2">
    <source>
        <dbReference type="Proteomes" id="UP000230392"/>
    </source>
</evidence>
<reference evidence="1 2" key="1">
    <citation type="submission" date="2017-09" db="EMBL/GenBank/DDBJ databases">
        <title>Depth-based differentiation of microbial function through sediment-hosted aquifers and enrichment of novel symbionts in the deep terrestrial subsurface.</title>
        <authorList>
            <person name="Probst A.J."/>
            <person name="Ladd B."/>
            <person name="Jarett J.K."/>
            <person name="Geller-Mcgrath D.E."/>
            <person name="Sieber C.M."/>
            <person name="Emerson J.B."/>
            <person name="Anantharaman K."/>
            <person name="Thomas B.C."/>
            <person name="Malmstrom R."/>
            <person name="Stieglmeier M."/>
            <person name="Klingl A."/>
            <person name="Woyke T."/>
            <person name="Ryan C.M."/>
            <person name="Banfield J.F."/>
        </authorList>
    </citation>
    <scope>NUCLEOTIDE SEQUENCE [LARGE SCALE GENOMIC DNA]</scope>
    <source>
        <strain evidence="1">CG23_combo_of_CG06-09_8_20_14_all_48_7</strain>
    </source>
</reference>
<organism evidence="1 2">
    <name type="scientific">bacterium (Candidatus Ratteibacteria) CG23_combo_of_CG06-09_8_20_14_all_48_7</name>
    <dbReference type="NCBI Taxonomy" id="2014292"/>
    <lineage>
        <taxon>Bacteria</taxon>
        <taxon>Candidatus Ratteibacteria</taxon>
    </lineage>
</organism>
<comment type="caution">
    <text evidence="1">The sequence shown here is derived from an EMBL/GenBank/DDBJ whole genome shotgun (WGS) entry which is preliminary data.</text>
</comment>
<dbReference type="Proteomes" id="UP000230392">
    <property type="component" value="Unassembled WGS sequence"/>
</dbReference>
<sequence>MGINVIPANIFQFVVDINLDNFEQYAMTLEDLLVREQKQFDSRVKEAESKWQGQDRNEFYSMYEDDYWRLSEIFPNLLRSSFFITCYSFLEHTLLDLCGYFQKKYKYTVELPDLAGKGIFKARTYLKKVVGIDFPDQFSSWADIVTFTYIRNFIVHNDGQLDKSNHVAEVKSFINQRQWISVDTLHERIQFTGNYYQKIIDILRKFFDELFAAISKMQIPQP</sequence>
<dbReference type="AlphaFoldDB" id="A0A2G9YC30"/>
<gene>
    <name evidence="1" type="ORF">COX46_00120</name>
</gene>